<reference evidence="1 2" key="1">
    <citation type="submission" date="2016-06" db="EMBL/GenBank/DDBJ databases">
        <authorList>
            <person name="Kjaerup R.B."/>
            <person name="Dalgaard T.S."/>
            <person name="Juul-Madsen H.R."/>
        </authorList>
    </citation>
    <scope>NUCLEOTIDE SEQUENCE [LARGE SCALE GENOMIC DNA]</scope>
    <source>
        <strain evidence="1 2">1S159</strain>
    </source>
</reference>
<evidence type="ECO:0000313" key="2">
    <source>
        <dbReference type="Proteomes" id="UP000093523"/>
    </source>
</evidence>
<dbReference type="OrthoDB" id="6119938at2"/>
<evidence type="ECO:0008006" key="3">
    <source>
        <dbReference type="Google" id="ProtNLM"/>
    </source>
</evidence>
<dbReference type="EMBL" id="MAJU01000008">
    <property type="protein sequence ID" value="OCH21585.1"/>
    <property type="molecule type" value="Genomic_DNA"/>
</dbReference>
<dbReference type="Proteomes" id="UP000093523">
    <property type="component" value="Unassembled WGS sequence"/>
</dbReference>
<sequence>MNNEKRLWNLSELEGFNYHRSTIRKKLKQAGIEPIANKGNTPLYDIIQVAPYLCKAPMKETDAPDLMGFKTAAELRAFVQAEREKLNLQQDAHLLVPTNEMESQLGLVIASMKTFAVNAITRIETAIPNAQPEELELLEDLFNKDLKQVCDEVSSVPS</sequence>
<proteinExistence type="predicted"/>
<comment type="caution">
    <text evidence="1">The sequence shown here is derived from an EMBL/GenBank/DDBJ whole genome shotgun (WGS) entry which is preliminary data.</text>
</comment>
<evidence type="ECO:0000313" key="1">
    <source>
        <dbReference type="EMBL" id="OCH21585.1"/>
    </source>
</evidence>
<protein>
    <recommendedName>
        <fullName evidence="3">Terminase</fullName>
    </recommendedName>
</protein>
<dbReference type="STRING" id="688.A6E04_06880"/>
<gene>
    <name evidence="1" type="ORF">A6E04_06880</name>
</gene>
<accession>A0A1B9NZW5</accession>
<dbReference type="Pfam" id="PF07278">
    <property type="entry name" value="DUF1441"/>
    <property type="match status" value="1"/>
</dbReference>
<name>A0A1B9NZW5_ALILO</name>
<organism evidence="1 2">
    <name type="scientific">Aliivibrio logei</name>
    <name type="common">Vibrio logei</name>
    <dbReference type="NCBI Taxonomy" id="688"/>
    <lineage>
        <taxon>Bacteria</taxon>
        <taxon>Pseudomonadati</taxon>
        <taxon>Pseudomonadota</taxon>
        <taxon>Gammaproteobacteria</taxon>
        <taxon>Vibrionales</taxon>
        <taxon>Vibrionaceae</taxon>
        <taxon>Aliivibrio</taxon>
    </lineage>
</organism>
<dbReference type="InterPro" id="IPR009901">
    <property type="entry name" value="Phage_VT1-Sakai_H0025"/>
</dbReference>
<dbReference type="RefSeq" id="WP_065610140.1">
    <property type="nucleotide sequence ID" value="NZ_CAWMPN010000008.1"/>
</dbReference>
<dbReference type="AlphaFoldDB" id="A0A1B9NZW5"/>